<dbReference type="Proteomes" id="UP000054466">
    <property type="component" value="Unassembled WGS sequence"/>
</dbReference>
<feature type="compositionally biased region" description="Acidic residues" evidence="1">
    <location>
        <begin position="220"/>
        <end position="229"/>
    </location>
</feature>
<dbReference type="EMBL" id="KN847044">
    <property type="protein sequence ID" value="KIW25959.1"/>
    <property type="molecule type" value="Genomic_DNA"/>
</dbReference>
<feature type="region of interest" description="Disordered" evidence="1">
    <location>
        <begin position="673"/>
        <end position="699"/>
    </location>
</feature>
<feature type="compositionally biased region" description="Acidic residues" evidence="1">
    <location>
        <begin position="281"/>
        <end position="290"/>
    </location>
</feature>
<feature type="region of interest" description="Disordered" evidence="1">
    <location>
        <begin position="150"/>
        <end position="171"/>
    </location>
</feature>
<dbReference type="AlphaFoldDB" id="A0A0D2CQU9"/>
<evidence type="ECO:0000313" key="3">
    <source>
        <dbReference type="Proteomes" id="UP000054466"/>
    </source>
</evidence>
<gene>
    <name evidence="2" type="ORF">PV07_09093</name>
</gene>
<accession>A0A0D2CQU9</accession>
<reference evidence="2 3" key="1">
    <citation type="submission" date="2015-01" db="EMBL/GenBank/DDBJ databases">
        <title>The Genome Sequence of Cladophialophora immunda CBS83496.</title>
        <authorList>
            <consortium name="The Broad Institute Genomics Platform"/>
            <person name="Cuomo C."/>
            <person name="de Hoog S."/>
            <person name="Gorbushina A."/>
            <person name="Stielow B."/>
            <person name="Teixiera M."/>
            <person name="Abouelleil A."/>
            <person name="Chapman S.B."/>
            <person name="Priest M."/>
            <person name="Young S.K."/>
            <person name="Wortman J."/>
            <person name="Nusbaum C."/>
            <person name="Birren B."/>
        </authorList>
    </citation>
    <scope>NUCLEOTIDE SEQUENCE [LARGE SCALE GENOMIC DNA]</scope>
    <source>
        <strain evidence="2 3">CBS 83496</strain>
    </source>
</reference>
<dbReference type="OrthoDB" id="5333304at2759"/>
<feature type="compositionally biased region" description="Low complexity" evidence="1">
    <location>
        <begin position="494"/>
        <end position="509"/>
    </location>
</feature>
<proteinExistence type="predicted"/>
<protein>
    <submittedName>
        <fullName evidence="2">Uncharacterized protein</fullName>
    </submittedName>
</protein>
<dbReference type="GeneID" id="27348287"/>
<feature type="compositionally biased region" description="Basic and acidic residues" evidence="1">
    <location>
        <begin position="312"/>
        <end position="327"/>
    </location>
</feature>
<dbReference type="RefSeq" id="XP_016246175.1">
    <property type="nucleotide sequence ID" value="XM_016396319.1"/>
</dbReference>
<feature type="region of interest" description="Disordered" evidence="1">
    <location>
        <begin position="183"/>
        <end position="240"/>
    </location>
</feature>
<feature type="region of interest" description="Disordered" evidence="1">
    <location>
        <begin position="259"/>
        <end position="517"/>
    </location>
</feature>
<evidence type="ECO:0000313" key="2">
    <source>
        <dbReference type="EMBL" id="KIW25959.1"/>
    </source>
</evidence>
<organism evidence="2 3">
    <name type="scientific">Cladophialophora immunda</name>
    <dbReference type="NCBI Taxonomy" id="569365"/>
    <lineage>
        <taxon>Eukaryota</taxon>
        <taxon>Fungi</taxon>
        <taxon>Dikarya</taxon>
        <taxon>Ascomycota</taxon>
        <taxon>Pezizomycotina</taxon>
        <taxon>Eurotiomycetes</taxon>
        <taxon>Chaetothyriomycetidae</taxon>
        <taxon>Chaetothyriales</taxon>
        <taxon>Herpotrichiellaceae</taxon>
        <taxon>Cladophialophora</taxon>
    </lineage>
</organism>
<keyword evidence="3" id="KW-1185">Reference proteome</keyword>
<name>A0A0D2CQU9_9EURO</name>
<evidence type="ECO:0000256" key="1">
    <source>
        <dbReference type="SAM" id="MobiDB-lite"/>
    </source>
</evidence>
<feature type="compositionally biased region" description="Polar residues" evidence="1">
    <location>
        <begin position="78"/>
        <end position="87"/>
    </location>
</feature>
<feature type="region of interest" description="Disordered" evidence="1">
    <location>
        <begin position="56"/>
        <end position="121"/>
    </location>
</feature>
<dbReference type="STRING" id="569365.A0A0D2CQU9"/>
<feature type="compositionally biased region" description="Polar residues" evidence="1">
    <location>
        <begin position="108"/>
        <end position="117"/>
    </location>
</feature>
<sequence length="832" mass="92921">MSASTGLLLNGVLPTSLQPVNEALEYEKILRIRDEVFSGSHPRLTVPAHALRVPASQTPSTLSQTQLNVPPSFPPSASPNHLGTTAQAKREDEITQAQTKPNGVPAATANQPTSNVSEFDPVLLTKSDDLVRAETQLKRQRLERALREQFEHRKADARKKPAPAEAKPDFDLPTIFARVTGAVKSPSSKEDADATDSFDEDAYYSSKAPDSTPERPPSDSAEDADEEQADEHSGPRVVSAVMGAPLYADAADGISAEAAPSAPIAVPPSKPAGTIDTAAMDLEDEEEEGEYSPPEAMVQYPTPKVTQAQEMQDSRDPRGRPLRRYSELEDGGGRPGSPSEANMRIVRNHITSPICPQPSHVSPLAITKDSPLSQNARPRRKQWIGRPGSPPSPDDNQALPPKKRRKLEAREARNARKARRNGGTSPDTLIKEEDVSPPPFHDVQPLGSGRFRSSKADRPIVIDEEPVQEGRYMPAPERYVESPSRPLPRRVEQLMPLSEPRPLSRSSVRPARDDQDLRRVASMHSLRAEQPREYIDQYYESPTRARAMSYARVESPALVEAGRPFREVAVEYDQPPPEVRVVRTPAPVYREVYDDRDGTYHRYAVEPMPPPPPPVERIVIDQYGRRFLETIRERPSAVPRAMSVRGPEVDPRYEEYPRQARAGSVFVEAAPDRAYSSEMPPPPASYHRVAEPPRSSAVPGSIPREYLEPAPQIRSSSVQVMDRPVRQAVYADERTEFREPTRMGSVRPPPALRYEEPLPMELTTRGQSMRPVGREGSIFVDDRRTVLPEYVPVEQPRYRPMEPERRYVDAEDRERLTMDGSMDGRQRVVERY</sequence>
<feature type="compositionally biased region" description="Polar residues" evidence="1">
    <location>
        <begin position="56"/>
        <end position="69"/>
    </location>
</feature>
<dbReference type="HOGENOM" id="CLU_013199_0_0_1"/>
<dbReference type="VEuPathDB" id="FungiDB:PV07_09093"/>
<feature type="compositionally biased region" description="Acidic residues" evidence="1">
    <location>
        <begin position="193"/>
        <end position="202"/>
    </location>
</feature>